<dbReference type="Proteomes" id="UP001420932">
    <property type="component" value="Unassembled WGS sequence"/>
</dbReference>
<sequence>MGTPRLVTQAGSAPLVDAFTHGIADMIDLHLSVVFGALHSEDNYLEFGFAKILSVERRTRELRSPQVIGSTKLRDVLRI</sequence>
<keyword evidence="2" id="KW-1185">Reference proteome</keyword>
<accession>A0AAP0JMS4</accession>
<evidence type="ECO:0000313" key="2">
    <source>
        <dbReference type="Proteomes" id="UP001420932"/>
    </source>
</evidence>
<comment type="caution">
    <text evidence="1">The sequence shown here is derived from an EMBL/GenBank/DDBJ whole genome shotgun (WGS) entry which is preliminary data.</text>
</comment>
<evidence type="ECO:0000313" key="1">
    <source>
        <dbReference type="EMBL" id="KAK9136053.1"/>
    </source>
</evidence>
<dbReference type="EMBL" id="JBBNAF010000006">
    <property type="protein sequence ID" value="KAK9136053.1"/>
    <property type="molecule type" value="Genomic_DNA"/>
</dbReference>
<name>A0AAP0JMS4_9MAGN</name>
<reference evidence="1 2" key="1">
    <citation type="submission" date="2024-01" db="EMBL/GenBank/DDBJ databases">
        <title>Genome assemblies of Stephania.</title>
        <authorList>
            <person name="Yang L."/>
        </authorList>
    </citation>
    <scope>NUCLEOTIDE SEQUENCE [LARGE SCALE GENOMIC DNA]</scope>
    <source>
        <strain evidence="1">YNDBR</strain>
        <tissue evidence="1">Leaf</tissue>
    </source>
</reference>
<organism evidence="1 2">
    <name type="scientific">Stephania yunnanensis</name>
    <dbReference type="NCBI Taxonomy" id="152371"/>
    <lineage>
        <taxon>Eukaryota</taxon>
        <taxon>Viridiplantae</taxon>
        <taxon>Streptophyta</taxon>
        <taxon>Embryophyta</taxon>
        <taxon>Tracheophyta</taxon>
        <taxon>Spermatophyta</taxon>
        <taxon>Magnoliopsida</taxon>
        <taxon>Ranunculales</taxon>
        <taxon>Menispermaceae</taxon>
        <taxon>Menispermoideae</taxon>
        <taxon>Cissampelideae</taxon>
        <taxon>Stephania</taxon>
    </lineage>
</organism>
<proteinExistence type="predicted"/>
<gene>
    <name evidence="1" type="ORF">Syun_015383</name>
</gene>
<protein>
    <submittedName>
        <fullName evidence="1">Uncharacterized protein</fullName>
    </submittedName>
</protein>
<dbReference type="AlphaFoldDB" id="A0AAP0JMS4"/>